<dbReference type="SUPFAM" id="SSF53756">
    <property type="entry name" value="UDP-Glycosyltransferase/glycogen phosphorylase"/>
    <property type="match status" value="1"/>
</dbReference>
<dbReference type="AlphaFoldDB" id="Q119F9"/>
<dbReference type="InterPro" id="IPR028098">
    <property type="entry name" value="Glyco_trans_4-like_N"/>
</dbReference>
<keyword evidence="3" id="KW-0808">Transferase</keyword>
<dbReference type="STRING" id="203124.Tery_0399"/>
<evidence type="ECO:0000313" key="3">
    <source>
        <dbReference type="EMBL" id="ABG49865.1"/>
    </source>
</evidence>
<dbReference type="PANTHER" id="PTHR45947">
    <property type="entry name" value="SULFOQUINOVOSYL TRANSFERASE SQD2"/>
    <property type="match status" value="1"/>
</dbReference>
<dbReference type="Gene3D" id="3.40.50.2000">
    <property type="entry name" value="Glycogen Phosphorylase B"/>
    <property type="match status" value="2"/>
</dbReference>
<dbReference type="Pfam" id="PF13439">
    <property type="entry name" value="Glyco_transf_4"/>
    <property type="match status" value="1"/>
</dbReference>
<dbReference type="GO" id="GO:0016757">
    <property type="term" value="F:glycosyltransferase activity"/>
    <property type="evidence" value="ECO:0007669"/>
    <property type="project" value="InterPro"/>
</dbReference>
<gene>
    <name evidence="3" type="ordered locus">Tery_0399</name>
</gene>
<name>Q119F9_TRIEI</name>
<dbReference type="KEGG" id="ter:Tery_0399"/>
<dbReference type="CAZy" id="GT4">
    <property type="family name" value="Glycosyltransferase Family 4"/>
</dbReference>
<reference evidence="3" key="1">
    <citation type="submission" date="2006-06" db="EMBL/GenBank/DDBJ databases">
        <title>Complete sequence of Trichodesmium erythraeum IMS101.</title>
        <authorList>
            <consortium name="US DOE Joint Genome Institute"/>
            <person name="Copeland A."/>
            <person name="Lucas S."/>
            <person name="Lapidus A."/>
            <person name="Barry K."/>
            <person name="Detter J.C."/>
            <person name="Glavina del Rio T."/>
            <person name="Hammon N."/>
            <person name="Israni S."/>
            <person name="Dalin E."/>
            <person name="Tice H."/>
            <person name="Pitluck S."/>
            <person name="Kiss H."/>
            <person name="Munk A.C."/>
            <person name="Brettin T."/>
            <person name="Bruce D."/>
            <person name="Han C."/>
            <person name="Tapia R."/>
            <person name="Gilna P."/>
            <person name="Schmutz J."/>
            <person name="Larimer F."/>
            <person name="Land M."/>
            <person name="Hauser L."/>
            <person name="Kyrpides N."/>
            <person name="Kim E."/>
            <person name="Richardson P."/>
        </authorList>
    </citation>
    <scope>NUCLEOTIDE SEQUENCE [LARGE SCALE GENOMIC DNA]</scope>
    <source>
        <strain evidence="3">IMS101</strain>
    </source>
</reference>
<evidence type="ECO:0000259" key="1">
    <source>
        <dbReference type="Pfam" id="PF00534"/>
    </source>
</evidence>
<dbReference type="CDD" id="cd03814">
    <property type="entry name" value="GT4-like"/>
    <property type="match status" value="1"/>
</dbReference>
<dbReference type="RefSeq" id="WP_011610261.1">
    <property type="nucleotide sequence ID" value="NC_008312.1"/>
</dbReference>
<evidence type="ECO:0000259" key="2">
    <source>
        <dbReference type="Pfam" id="PF13439"/>
    </source>
</evidence>
<sequence length="377" mass="41756">MKIALFTETFLPKIDGIVTRLCHTVENLQRFGDRVLIFSPAGGLKEYQGSPICGIEGFPLPLYPELKLAIPTPTIGEKLEQFQPDIIHVANPAVLGLGGLFYAKKLNIPLVASYHTHLPQYLHHYGLGMLEGLLWELLKSGHNQADLNLCTSTVMVEELRNHGIERVDLWQRGVDTELFQPHYANLEMRNYLSQGKPNNKIILYVGRLGVEKEIDRIKPIVEAIPNTCIAIVGDGPNRQNLEQYFANTPTHFVGYLRGQKLASAYASADAFIFPSRTETLGLVLLEAMAAGTPVVAANSGGIPDIVTNGINGYLFDPDDEKGAITATQKLFAHSEERETLRKNARAEAERWGWSAATQQLRNYYQKIISAHSIALAA</sequence>
<dbReference type="InterPro" id="IPR050194">
    <property type="entry name" value="Glycosyltransferase_grp1"/>
</dbReference>
<dbReference type="InterPro" id="IPR001296">
    <property type="entry name" value="Glyco_trans_1"/>
</dbReference>
<dbReference type="OrthoDB" id="9802525at2"/>
<dbReference type="HOGENOM" id="CLU_009583_2_0_3"/>
<dbReference type="Pfam" id="PF00534">
    <property type="entry name" value="Glycos_transf_1"/>
    <property type="match status" value="1"/>
</dbReference>
<organism evidence="3">
    <name type="scientific">Trichodesmium erythraeum (strain IMS101)</name>
    <dbReference type="NCBI Taxonomy" id="203124"/>
    <lineage>
        <taxon>Bacteria</taxon>
        <taxon>Bacillati</taxon>
        <taxon>Cyanobacteriota</taxon>
        <taxon>Cyanophyceae</taxon>
        <taxon>Oscillatoriophycideae</taxon>
        <taxon>Oscillatoriales</taxon>
        <taxon>Microcoleaceae</taxon>
        <taxon>Trichodesmium</taxon>
    </lineage>
</organism>
<dbReference type="PANTHER" id="PTHR45947:SF3">
    <property type="entry name" value="SULFOQUINOVOSYL TRANSFERASE SQD2"/>
    <property type="match status" value="1"/>
</dbReference>
<feature type="domain" description="Glycosyltransferase subfamily 4-like N-terminal" evidence="2">
    <location>
        <begin position="15"/>
        <end position="177"/>
    </location>
</feature>
<accession>Q119F9</accession>
<protein>
    <submittedName>
        <fullName evidence="3">Glycosyl transferase, group 1</fullName>
    </submittedName>
</protein>
<dbReference type="EMBL" id="CP000393">
    <property type="protein sequence ID" value="ABG49865.1"/>
    <property type="molecule type" value="Genomic_DNA"/>
</dbReference>
<feature type="domain" description="Glycosyl transferase family 1" evidence="1">
    <location>
        <begin position="197"/>
        <end position="346"/>
    </location>
</feature>
<proteinExistence type="predicted"/>
<dbReference type="eggNOG" id="COG0438">
    <property type="taxonomic scope" value="Bacteria"/>
</dbReference>